<protein>
    <recommendedName>
        <fullName evidence="3">Methyltransferase domain-containing protein</fullName>
    </recommendedName>
</protein>
<dbReference type="InterPro" id="IPR029063">
    <property type="entry name" value="SAM-dependent_MTases_sf"/>
</dbReference>
<organism evidence="1 2">
    <name type="scientific">Allochromatium warmingii</name>
    <name type="common">Chromatium warmingii</name>
    <dbReference type="NCBI Taxonomy" id="61595"/>
    <lineage>
        <taxon>Bacteria</taxon>
        <taxon>Pseudomonadati</taxon>
        <taxon>Pseudomonadota</taxon>
        <taxon>Gammaproteobacteria</taxon>
        <taxon>Chromatiales</taxon>
        <taxon>Chromatiaceae</taxon>
        <taxon>Allochromatium</taxon>
    </lineage>
</organism>
<reference evidence="2" key="1">
    <citation type="submission" date="2016-10" db="EMBL/GenBank/DDBJ databases">
        <authorList>
            <person name="Varghese N."/>
            <person name="Submissions S."/>
        </authorList>
    </citation>
    <scope>NUCLEOTIDE SEQUENCE [LARGE SCALE GENOMIC DNA]</scope>
    <source>
        <strain evidence="2">DSM 173</strain>
    </source>
</reference>
<evidence type="ECO:0000313" key="2">
    <source>
        <dbReference type="Proteomes" id="UP000198672"/>
    </source>
</evidence>
<dbReference type="Gene3D" id="3.90.550.10">
    <property type="entry name" value="Spore Coat Polysaccharide Biosynthesis Protein SpsA, Chain A"/>
    <property type="match status" value="1"/>
</dbReference>
<sequence>MTPIVAPPPSPLNTAVLFLVFNRPDTTAQVFEAIRQARPPRLYVAADGARAGRDGEAERVAKVRDIATAVDWSCDVKTLFREQNLGCKLAVSSAITWFFEQEEQGIILEDDCLPHPDFFRFCDVLLERYAEDERVSVITGDNFQRGRRRGDASYYFSKYNHVWGWASWRRAWRLYDGNLSFWLEWKTSADWRERTPDAVERRYWEVIFDRMARGEIDTWDYPWTASVWYRGGLTATPNVNLVTNIGFGEDATHTRGALRRHVLPRQALGTIAHPTNVARDGQADDFVFRHHFTSRLSRASRSVRSVFAAIRGGKGSPCHASEVNLTWCAEDLATYLARFSYGHGLDIQALWAEMDRVWRALGLDNRKPLAEQRIDDFYAHPVWVLNGLFSESDPESLAHRQAIADYLGDTWAERPDLRIADFGGGSGTLARQIADRIPGGVRIEIIEPFPAEFFQRRLAGHEEIVFRESFSPDGYDVVIAQDVLEHVEKPIELALRCIAATRVGGMVLFANCFHPFIACHLPSTFYLRHTFRYVIDSLALVYVGCVPGASHVQIFRKVGEVDRSGVNRRARIARALGPLLNLAGRLLALLKSWVRKAGTQP</sequence>
<dbReference type="InterPro" id="IPR029044">
    <property type="entry name" value="Nucleotide-diphossugar_trans"/>
</dbReference>
<keyword evidence="2" id="KW-1185">Reference proteome</keyword>
<dbReference type="STRING" id="61595.SAMN05421644_1496"/>
<evidence type="ECO:0000313" key="1">
    <source>
        <dbReference type="EMBL" id="SDY32118.1"/>
    </source>
</evidence>
<dbReference type="Gene3D" id="3.40.50.150">
    <property type="entry name" value="Vaccinia Virus protein VP39"/>
    <property type="match status" value="1"/>
</dbReference>
<gene>
    <name evidence="1" type="ORF">SAMN05421644_1496</name>
</gene>
<name>A0A1H3IY61_ALLWA</name>
<dbReference type="SUPFAM" id="SSF53448">
    <property type="entry name" value="Nucleotide-diphospho-sugar transferases"/>
    <property type="match status" value="1"/>
</dbReference>
<dbReference type="EMBL" id="FNOW01000049">
    <property type="protein sequence ID" value="SDY32118.1"/>
    <property type="molecule type" value="Genomic_DNA"/>
</dbReference>
<accession>A0A1H3IY61</accession>
<dbReference type="Pfam" id="PF13489">
    <property type="entry name" value="Methyltransf_23"/>
    <property type="match status" value="1"/>
</dbReference>
<dbReference type="RefSeq" id="WP_177169063.1">
    <property type="nucleotide sequence ID" value="NZ_FNOW01000049.1"/>
</dbReference>
<dbReference type="Proteomes" id="UP000198672">
    <property type="component" value="Unassembled WGS sequence"/>
</dbReference>
<proteinExistence type="predicted"/>
<dbReference type="AlphaFoldDB" id="A0A1H3IY61"/>
<dbReference type="SUPFAM" id="SSF53335">
    <property type="entry name" value="S-adenosyl-L-methionine-dependent methyltransferases"/>
    <property type="match status" value="1"/>
</dbReference>
<dbReference type="CDD" id="cd02440">
    <property type="entry name" value="AdoMet_MTases"/>
    <property type="match status" value="1"/>
</dbReference>
<evidence type="ECO:0008006" key="3">
    <source>
        <dbReference type="Google" id="ProtNLM"/>
    </source>
</evidence>